<evidence type="ECO:0000313" key="2">
    <source>
        <dbReference type="EMBL" id="KAE8937549.1"/>
    </source>
</evidence>
<comment type="caution">
    <text evidence="2">The sequence shown here is derived from an EMBL/GenBank/DDBJ whole genome shotgun (WGS) entry which is preliminary data.</text>
</comment>
<dbReference type="AlphaFoldDB" id="A0A6A3EVR1"/>
<evidence type="ECO:0000313" key="3">
    <source>
        <dbReference type="Proteomes" id="UP000429523"/>
    </source>
</evidence>
<gene>
    <name evidence="2" type="ORF">PF009_g12551</name>
</gene>
<feature type="region of interest" description="Disordered" evidence="1">
    <location>
        <begin position="31"/>
        <end position="50"/>
    </location>
</feature>
<dbReference type="EMBL" id="QXGF01000629">
    <property type="protein sequence ID" value="KAE8937549.1"/>
    <property type="molecule type" value="Genomic_DNA"/>
</dbReference>
<organism evidence="2 3">
    <name type="scientific">Phytophthora fragariae</name>
    <dbReference type="NCBI Taxonomy" id="53985"/>
    <lineage>
        <taxon>Eukaryota</taxon>
        <taxon>Sar</taxon>
        <taxon>Stramenopiles</taxon>
        <taxon>Oomycota</taxon>
        <taxon>Peronosporomycetes</taxon>
        <taxon>Peronosporales</taxon>
        <taxon>Peronosporaceae</taxon>
        <taxon>Phytophthora</taxon>
    </lineage>
</organism>
<evidence type="ECO:0008006" key="4">
    <source>
        <dbReference type="Google" id="ProtNLM"/>
    </source>
</evidence>
<sequence>MRDFPGASFTGSRRSSSLSGLWSAGSAADWEVMNSNNPRSNEKRPALGTGFKRNGSYPIEFVLRRKE</sequence>
<accession>A0A6A3EVR1</accession>
<reference evidence="2 3" key="1">
    <citation type="submission" date="2018-08" db="EMBL/GenBank/DDBJ databases">
        <title>Genomic investigation of the strawberry pathogen Phytophthora fragariae indicates pathogenicity is determined by transcriptional variation in three key races.</title>
        <authorList>
            <person name="Adams T.M."/>
            <person name="Armitage A.D."/>
            <person name="Sobczyk M.K."/>
            <person name="Bates H.J."/>
            <person name="Dunwell J.M."/>
            <person name="Nellist C.F."/>
            <person name="Harrison R.J."/>
        </authorList>
    </citation>
    <scope>NUCLEOTIDE SEQUENCE [LARGE SCALE GENOMIC DNA]</scope>
    <source>
        <strain evidence="2 3">NOV-9</strain>
    </source>
</reference>
<name>A0A6A3EVR1_9STRA</name>
<protein>
    <recommendedName>
        <fullName evidence="4">Sulfatase-modifying factor enzyme domain-containing protein</fullName>
    </recommendedName>
</protein>
<feature type="region of interest" description="Disordered" evidence="1">
    <location>
        <begin position="1"/>
        <end position="20"/>
    </location>
</feature>
<dbReference type="Proteomes" id="UP000429523">
    <property type="component" value="Unassembled WGS sequence"/>
</dbReference>
<proteinExistence type="predicted"/>
<evidence type="ECO:0000256" key="1">
    <source>
        <dbReference type="SAM" id="MobiDB-lite"/>
    </source>
</evidence>